<proteinExistence type="predicted"/>
<keyword evidence="2" id="KW-0472">Membrane</keyword>
<name>A0A0L8HIP8_OCTBM</name>
<accession>A0A0L8HIP8</accession>
<protein>
    <submittedName>
        <fullName evidence="3">Uncharacterized protein</fullName>
    </submittedName>
</protein>
<feature type="region of interest" description="Disordered" evidence="1">
    <location>
        <begin position="1"/>
        <end position="55"/>
    </location>
</feature>
<feature type="compositionally biased region" description="Basic and acidic residues" evidence="1">
    <location>
        <begin position="22"/>
        <end position="31"/>
    </location>
</feature>
<feature type="compositionally biased region" description="Basic and acidic residues" evidence="1">
    <location>
        <begin position="46"/>
        <end position="55"/>
    </location>
</feature>
<evidence type="ECO:0000256" key="1">
    <source>
        <dbReference type="SAM" id="MobiDB-lite"/>
    </source>
</evidence>
<dbReference type="KEGG" id="obi:106870495"/>
<keyword evidence="2" id="KW-1133">Transmembrane helix</keyword>
<evidence type="ECO:0000313" key="3">
    <source>
        <dbReference type="EMBL" id="KOF88999.1"/>
    </source>
</evidence>
<dbReference type="EMBL" id="KQ418068">
    <property type="protein sequence ID" value="KOF88999.1"/>
    <property type="molecule type" value="Genomic_DNA"/>
</dbReference>
<evidence type="ECO:0000256" key="2">
    <source>
        <dbReference type="SAM" id="Phobius"/>
    </source>
</evidence>
<sequence length="190" mass="21876">MASCTAADQTNSGKDCSESETELVKEEAAKLDKKKKVEAREEGDEEVKVTADRLSPHDEETEKQVVLASRHIAMALTKSSAIEKYFSTCLLDEEDEARFADFDSELPDFLSRTFFSQDAKFFFLIFTAFLFFSVLILFMIQANCAWHNNQLLELLGREDFSQDFFYLHYYEMPERRASPGLRVNTSCFVH</sequence>
<dbReference type="OrthoDB" id="10331648at2759"/>
<gene>
    <name evidence="3" type="ORF">OCBIM_22013844mg</name>
</gene>
<feature type="transmembrane region" description="Helical" evidence="2">
    <location>
        <begin position="121"/>
        <end position="140"/>
    </location>
</feature>
<reference evidence="3" key="1">
    <citation type="submission" date="2015-07" db="EMBL/GenBank/DDBJ databases">
        <title>MeaNS - Measles Nucleotide Surveillance Program.</title>
        <authorList>
            <person name="Tran T."/>
            <person name="Druce J."/>
        </authorList>
    </citation>
    <scope>NUCLEOTIDE SEQUENCE</scope>
    <source>
        <strain evidence="3">UCB-OBI-ISO-001</strain>
        <tissue evidence="3">Gonad</tissue>
    </source>
</reference>
<feature type="compositionally biased region" description="Polar residues" evidence="1">
    <location>
        <begin position="1"/>
        <end position="14"/>
    </location>
</feature>
<organism evidence="3">
    <name type="scientific">Octopus bimaculoides</name>
    <name type="common">California two-spotted octopus</name>
    <dbReference type="NCBI Taxonomy" id="37653"/>
    <lineage>
        <taxon>Eukaryota</taxon>
        <taxon>Metazoa</taxon>
        <taxon>Spiralia</taxon>
        <taxon>Lophotrochozoa</taxon>
        <taxon>Mollusca</taxon>
        <taxon>Cephalopoda</taxon>
        <taxon>Coleoidea</taxon>
        <taxon>Octopodiformes</taxon>
        <taxon>Octopoda</taxon>
        <taxon>Incirrata</taxon>
        <taxon>Octopodidae</taxon>
        <taxon>Octopus</taxon>
    </lineage>
</organism>
<keyword evidence="2" id="KW-0812">Transmembrane</keyword>
<dbReference type="AlphaFoldDB" id="A0A0L8HIP8"/>